<dbReference type="SMART" id="SM00360">
    <property type="entry name" value="RRM"/>
    <property type="match status" value="1"/>
</dbReference>
<dbReference type="Proteomes" id="UP000436088">
    <property type="component" value="Unassembled WGS sequence"/>
</dbReference>
<gene>
    <name evidence="16" type="ORF">F3Y22_tig00112926pilonHSYRG00010</name>
</gene>
<evidence type="ECO:0000259" key="15">
    <source>
        <dbReference type="PROSITE" id="PS50158"/>
    </source>
</evidence>
<feature type="compositionally biased region" description="Basic residues" evidence="12">
    <location>
        <begin position="115"/>
        <end position="127"/>
    </location>
</feature>
<evidence type="ECO:0000256" key="10">
    <source>
        <dbReference type="PROSITE-ProRule" id="PRU00047"/>
    </source>
</evidence>
<keyword evidence="5 10" id="KW-0863">Zinc-finger</keyword>
<evidence type="ECO:0000256" key="6">
    <source>
        <dbReference type="ARBA" id="ARBA00022833"/>
    </source>
</evidence>
<comment type="similarity">
    <text evidence="9">Belongs to the splicing factor SR family. RSZ subfamily.</text>
</comment>
<dbReference type="InterPro" id="IPR012677">
    <property type="entry name" value="Nucleotide-bd_a/b_plait_sf"/>
</dbReference>
<dbReference type="SMART" id="SM00343">
    <property type="entry name" value="ZnF_C2HC"/>
    <property type="match status" value="1"/>
</dbReference>
<comment type="subcellular location">
    <subcellularLocation>
        <location evidence="1">Nucleus</location>
    </subcellularLocation>
</comment>
<keyword evidence="8" id="KW-0539">Nucleus</keyword>
<dbReference type="PROSITE" id="PS50158">
    <property type="entry name" value="ZF_CCHC"/>
    <property type="match status" value="1"/>
</dbReference>
<dbReference type="InterPro" id="IPR035979">
    <property type="entry name" value="RBD_domain_sf"/>
</dbReference>
<evidence type="ECO:0000256" key="12">
    <source>
        <dbReference type="SAM" id="MobiDB-lite"/>
    </source>
</evidence>
<keyword evidence="17" id="KW-1185">Reference proteome</keyword>
<dbReference type="GO" id="GO:0016607">
    <property type="term" value="C:nuclear speck"/>
    <property type="evidence" value="ECO:0007669"/>
    <property type="project" value="UniProtKB-ARBA"/>
</dbReference>
<evidence type="ECO:0000256" key="5">
    <source>
        <dbReference type="ARBA" id="ARBA00022771"/>
    </source>
</evidence>
<evidence type="ECO:0000256" key="8">
    <source>
        <dbReference type="ARBA" id="ARBA00023242"/>
    </source>
</evidence>
<keyword evidence="3" id="KW-0479">Metal-binding</keyword>
<reference evidence="16" key="1">
    <citation type="submission" date="2019-09" db="EMBL/GenBank/DDBJ databases">
        <title>Draft genome information of white flower Hibiscus syriacus.</title>
        <authorList>
            <person name="Kim Y.-M."/>
        </authorList>
    </citation>
    <scope>NUCLEOTIDE SEQUENCE [LARGE SCALE GENOMIC DNA]</scope>
    <source>
        <strain evidence="16">YM2019G1</strain>
    </source>
</reference>
<keyword evidence="4" id="KW-0747">Spliceosome</keyword>
<evidence type="ECO:0000313" key="17">
    <source>
        <dbReference type="Proteomes" id="UP000436088"/>
    </source>
</evidence>
<dbReference type="Gene3D" id="4.10.60.10">
    <property type="entry name" value="Zinc finger, CCHC-type"/>
    <property type="match status" value="1"/>
</dbReference>
<dbReference type="FunFam" id="3.30.70.330:FF:000214">
    <property type="entry name" value="Serine/arginine-rich splicing factor 7"/>
    <property type="match status" value="1"/>
</dbReference>
<dbReference type="PROSITE" id="PS50102">
    <property type="entry name" value="RRM"/>
    <property type="match status" value="1"/>
</dbReference>
<dbReference type="GO" id="GO:0008270">
    <property type="term" value="F:zinc ion binding"/>
    <property type="evidence" value="ECO:0007669"/>
    <property type="project" value="UniProtKB-KW"/>
</dbReference>
<keyword evidence="13" id="KW-1133">Transmembrane helix</keyword>
<feature type="domain" description="CCHC-type" evidence="15">
    <location>
        <begin position="90"/>
        <end position="106"/>
    </location>
</feature>
<proteinExistence type="inferred from homology"/>
<feature type="domain" description="RRM" evidence="14">
    <location>
        <begin position="2"/>
        <end position="73"/>
    </location>
</feature>
<keyword evidence="11" id="KW-0694">RNA-binding</keyword>
<protein>
    <submittedName>
        <fullName evidence="16">Serine/arginine-rich splicing factor RSZ21</fullName>
    </submittedName>
</protein>
<evidence type="ECO:0000256" key="13">
    <source>
        <dbReference type="SAM" id="Phobius"/>
    </source>
</evidence>
<feature type="transmembrane region" description="Helical" evidence="13">
    <location>
        <begin position="168"/>
        <end position="194"/>
    </location>
</feature>
<dbReference type="PANTHER" id="PTHR23147">
    <property type="entry name" value="SERINE/ARGININE RICH SPLICING FACTOR"/>
    <property type="match status" value="1"/>
</dbReference>
<sequence length="239" mass="26841">MSRVYVGNLDPRVTERDLEVEFRIFGVLRNVWVARRPPGYAFIEFDDRRDAVDAIRELDGKNGWRVELSHNSKGGGGRGGGRRGGGEDLKCYECGEPGHFARECRSRGSRGLGNGRRRSPSPRRRRSPSYGYERRLYEDSFCRIRFAELPILCNGATVHMGKDLLGAAAYHLIVVAASAGHLHIVMLVVIHLMLMEIKARPDLSNSGIYLWKRLRNTVLGASVSKRDLCYICFVTIGSC</sequence>
<accession>A0A6A2XNJ0</accession>
<keyword evidence="13" id="KW-0812">Transmembrane</keyword>
<evidence type="ECO:0000256" key="7">
    <source>
        <dbReference type="ARBA" id="ARBA00023187"/>
    </source>
</evidence>
<evidence type="ECO:0000256" key="11">
    <source>
        <dbReference type="PROSITE-ProRule" id="PRU00176"/>
    </source>
</evidence>
<keyword evidence="7" id="KW-0508">mRNA splicing</keyword>
<evidence type="ECO:0000256" key="1">
    <source>
        <dbReference type="ARBA" id="ARBA00004123"/>
    </source>
</evidence>
<evidence type="ECO:0000256" key="9">
    <source>
        <dbReference type="ARBA" id="ARBA00061011"/>
    </source>
</evidence>
<comment type="caution">
    <text evidence="16">The sequence shown here is derived from an EMBL/GenBank/DDBJ whole genome shotgun (WGS) entry which is preliminary data.</text>
</comment>
<dbReference type="InterPro" id="IPR001878">
    <property type="entry name" value="Znf_CCHC"/>
</dbReference>
<dbReference type="InterPro" id="IPR000504">
    <property type="entry name" value="RRM_dom"/>
</dbReference>
<dbReference type="GO" id="GO:0003723">
    <property type="term" value="F:RNA binding"/>
    <property type="evidence" value="ECO:0007669"/>
    <property type="project" value="UniProtKB-UniRule"/>
</dbReference>
<dbReference type="GO" id="GO:0000398">
    <property type="term" value="P:mRNA splicing, via spliceosome"/>
    <property type="evidence" value="ECO:0007669"/>
    <property type="project" value="UniProtKB-ARBA"/>
</dbReference>
<evidence type="ECO:0000259" key="14">
    <source>
        <dbReference type="PROSITE" id="PS50102"/>
    </source>
</evidence>
<dbReference type="InterPro" id="IPR050907">
    <property type="entry name" value="SRSF"/>
</dbReference>
<evidence type="ECO:0000256" key="4">
    <source>
        <dbReference type="ARBA" id="ARBA00022728"/>
    </source>
</evidence>
<dbReference type="AlphaFoldDB" id="A0A6A2XNJ0"/>
<dbReference type="EMBL" id="VEPZ02001670">
    <property type="protein sequence ID" value="KAE8663586.1"/>
    <property type="molecule type" value="Genomic_DNA"/>
</dbReference>
<feature type="region of interest" description="Disordered" evidence="12">
    <location>
        <begin position="105"/>
        <end position="129"/>
    </location>
</feature>
<dbReference type="GO" id="GO:0005681">
    <property type="term" value="C:spliceosomal complex"/>
    <property type="evidence" value="ECO:0007669"/>
    <property type="project" value="UniProtKB-KW"/>
</dbReference>
<keyword evidence="13" id="KW-0472">Membrane</keyword>
<dbReference type="SUPFAM" id="SSF57756">
    <property type="entry name" value="Retrovirus zinc finger-like domains"/>
    <property type="match status" value="1"/>
</dbReference>
<dbReference type="Pfam" id="PF00076">
    <property type="entry name" value="RRM_1"/>
    <property type="match status" value="1"/>
</dbReference>
<name>A0A6A2XNJ0_HIBSY</name>
<evidence type="ECO:0000313" key="16">
    <source>
        <dbReference type="EMBL" id="KAE8663586.1"/>
    </source>
</evidence>
<evidence type="ECO:0000256" key="2">
    <source>
        <dbReference type="ARBA" id="ARBA00022664"/>
    </source>
</evidence>
<evidence type="ECO:0000256" key="3">
    <source>
        <dbReference type="ARBA" id="ARBA00022723"/>
    </source>
</evidence>
<keyword evidence="2" id="KW-0507">mRNA processing</keyword>
<dbReference type="CDD" id="cd12373">
    <property type="entry name" value="RRM_SRSF3_like"/>
    <property type="match status" value="1"/>
</dbReference>
<dbReference type="SUPFAM" id="SSF54928">
    <property type="entry name" value="RNA-binding domain, RBD"/>
    <property type="match status" value="1"/>
</dbReference>
<dbReference type="Gene3D" id="3.30.70.330">
    <property type="match status" value="1"/>
</dbReference>
<dbReference type="Pfam" id="PF00098">
    <property type="entry name" value="zf-CCHC"/>
    <property type="match status" value="1"/>
</dbReference>
<keyword evidence="6" id="KW-0862">Zinc</keyword>
<organism evidence="16 17">
    <name type="scientific">Hibiscus syriacus</name>
    <name type="common">Rose of Sharon</name>
    <dbReference type="NCBI Taxonomy" id="106335"/>
    <lineage>
        <taxon>Eukaryota</taxon>
        <taxon>Viridiplantae</taxon>
        <taxon>Streptophyta</taxon>
        <taxon>Embryophyta</taxon>
        <taxon>Tracheophyta</taxon>
        <taxon>Spermatophyta</taxon>
        <taxon>Magnoliopsida</taxon>
        <taxon>eudicotyledons</taxon>
        <taxon>Gunneridae</taxon>
        <taxon>Pentapetalae</taxon>
        <taxon>rosids</taxon>
        <taxon>malvids</taxon>
        <taxon>Malvales</taxon>
        <taxon>Malvaceae</taxon>
        <taxon>Malvoideae</taxon>
        <taxon>Hibiscus</taxon>
    </lineage>
</organism>
<dbReference type="InterPro" id="IPR036875">
    <property type="entry name" value="Znf_CCHC_sf"/>
</dbReference>